<dbReference type="STRING" id="33978.A6M13_10125"/>
<evidence type="ECO:0000256" key="3">
    <source>
        <dbReference type="HAMAP-Rule" id="MF_00088"/>
    </source>
</evidence>
<evidence type="ECO:0000256" key="2">
    <source>
        <dbReference type="ARBA" id="ARBA00022884"/>
    </source>
</evidence>
<dbReference type="HAMAP" id="MF_00088">
    <property type="entry name" value="KhpA"/>
    <property type="match status" value="1"/>
</dbReference>
<dbReference type="GO" id="GO:0071555">
    <property type="term" value="P:cell wall organization"/>
    <property type="evidence" value="ECO:0007669"/>
    <property type="project" value="UniProtKB-KW"/>
</dbReference>
<dbReference type="PANTHER" id="PTHR34654:SF1">
    <property type="entry name" value="RNA-BINDING PROTEIN KHPA"/>
    <property type="match status" value="1"/>
</dbReference>
<comment type="subunit">
    <text evidence="3">Forms a complex with KhpB.</text>
</comment>
<dbReference type="AlphaFoldDB" id="A0A1C0YKG6"/>
<dbReference type="GO" id="GO:0009252">
    <property type="term" value="P:peptidoglycan biosynthetic process"/>
    <property type="evidence" value="ECO:0007669"/>
    <property type="project" value="UniProtKB-UniRule"/>
</dbReference>
<proteinExistence type="inferred from homology"/>
<comment type="function">
    <text evidence="3">A probable RNA chaperone. Forms a complex with KhpB which binds to cellular RNA and controls its expression. Plays a role in peptidoglycan (PG) homeostasis and cell length regulation.</text>
</comment>
<dbReference type="PANTHER" id="PTHR34654">
    <property type="entry name" value="UPF0109 PROTEIN SCO5592"/>
    <property type="match status" value="1"/>
</dbReference>
<keyword evidence="3" id="KW-0133">Cell shape</keyword>
<comment type="subcellular location">
    <subcellularLocation>
        <location evidence="3">Cytoplasm</location>
    </subcellularLocation>
</comment>
<name>A0A1C0YKG6_9BACL</name>
<sequence length="77" mass="8860">MEQLIRAIVTPLVDYPEELRIETEEHSNRIVYKLFVHANDRGKVIGKQGRVAKAIRTIVYSAANSHHTKKTYVDILD</sequence>
<comment type="caution">
    <text evidence="4">The sequence shown here is derived from an EMBL/GenBank/DDBJ whole genome shotgun (WGS) entry which is preliminary data.</text>
</comment>
<dbReference type="Pfam" id="PF13083">
    <property type="entry name" value="KH_KhpA-B"/>
    <property type="match status" value="1"/>
</dbReference>
<dbReference type="InterPro" id="IPR009019">
    <property type="entry name" value="KH_sf_prok-type"/>
</dbReference>
<dbReference type="OrthoDB" id="9812389at2"/>
<keyword evidence="1 3" id="KW-0963">Cytoplasm</keyword>
<evidence type="ECO:0000256" key="1">
    <source>
        <dbReference type="ARBA" id="ARBA00022490"/>
    </source>
</evidence>
<dbReference type="InterPro" id="IPR015946">
    <property type="entry name" value="KH_dom-like_a/b"/>
</dbReference>
<protein>
    <recommendedName>
        <fullName evidence="3">RNA-binding protein KhpA</fullName>
    </recommendedName>
    <alternativeName>
        <fullName evidence="3">KH-domain protein A</fullName>
    </alternativeName>
</protein>
<dbReference type="RefSeq" id="WP_066543342.1">
    <property type="nucleotide sequence ID" value="NZ_MASJ01000003.1"/>
</dbReference>
<evidence type="ECO:0000313" key="4">
    <source>
        <dbReference type="EMBL" id="OCS87650.1"/>
    </source>
</evidence>
<dbReference type="CDD" id="cd22533">
    <property type="entry name" value="KH-II_YlqC-like"/>
    <property type="match status" value="1"/>
</dbReference>
<dbReference type="SUPFAM" id="SSF54814">
    <property type="entry name" value="Prokaryotic type KH domain (KH-domain type II)"/>
    <property type="match status" value="1"/>
</dbReference>
<dbReference type="EMBL" id="MASJ01000003">
    <property type="protein sequence ID" value="OCS87650.1"/>
    <property type="molecule type" value="Genomic_DNA"/>
</dbReference>
<dbReference type="GO" id="GO:0005737">
    <property type="term" value="C:cytoplasm"/>
    <property type="evidence" value="ECO:0007669"/>
    <property type="project" value="UniProtKB-SubCell"/>
</dbReference>
<dbReference type="Gene3D" id="3.30.300.20">
    <property type="match status" value="1"/>
</dbReference>
<organism evidence="4 5">
    <name type="scientific">Caryophanon tenue</name>
    <dbReference type="NCBI Taxonomy" id="33978"/>
    <lineage>
        <taxon>Bacteria</taxon>
        <taxon>Bacillati</taxon>
        <taxon>Bacillota</taxon>
        <taxon>Bacilli</taxon>
        <taxon>Bacillales</taxon>
        <taxon>Caryophanaceae</taxon>
        <taxon>Caryophanon</taxon>
    </lineage>
</organism>
<keyword evidence="3" id="KW-0143">Chaperone</keyword>
<dbReference type="GO" id="GO:0003723">
    <property type="term" value="F:RNA binding"/>
    <property type="evidence" value="ECO:0007669"/>
    <property type="project" value="UniProtKB-UniRule"/>
</dbReference>
<dbReference type="GO" id="GO:0008360">
    <property type="term" value="P:regulation of cell shape"/>
    <property type="evidence" value="ECO:0007669"/>
    <property type="project" value="UniProtKB-KW"/>
</dbReference>
<dbReference type="Proteomes" id="UP000093199">
    <property type="component" value="Unassembled WGS sequence"/>
</dbReference>
<keyword evidence="5" id="KW-1185">Reference proteome</keyword>
<gene>
    <name evidence="3" type="primary">khpA</name>
    <name evidence="4" type="ORF">A6M13_10125</name>
</gene>
<accession>A0A1C0YKG6</accession>
<evidence type="ECO:0000313" key="5">
    <source>
        <dbReference type="Proteomes" id="UP000093199"/>
    </source>
</evidence>
<reference evidence="4 5" key="1">
    <citation type="submission" date="2016-07" db="EMBL/GenBank/DDBJ databases">
        <title>Caryophanon tenue genome sequencing.</title>
        <authorList>
            <person name="Verma A."/>
            <person name="Pal Y."/>
            <person name="Krishnamurthi S."/>
        </authorList>
    </citation>
    <scope>NUCLEOTIDE SEQUENCE [LARGE SCALE GENOMIC DNA]</scope>
    <source>
        <strain evidence="4 5">DSM 14152</strain>
    </source>
</reference>
<comment type="similarity">
    <text evidence="3">Belongs to the KhpA RNA-binding protein family.</text>
</comment>
<dbReference type="InterPro" id="IPR020627">
    <property type="entry name" value="KhpA"/>
</dbReference>
<keyword evidence="3" id="KW-0961">Cell wall biogenesis/degradation</keyword>
<keyword evidence="2 3" id="KW-0694">RNA-binding</keyword>